<gene>
    <name evidence="3" type="ORF">QYF49_16730</name>
</gene>
<keyword evidence="1" id="KW-1133">Transmembrane helix</keyword>
<dbReference type="Proteomes" id="UP001168694">
    <property type="component" value="Unassembled WGS sequence"/>
</dbReference>
<accession>A0ABT8E9T2</accession>
<proteinExistence type="predicted"/>
<feature type="domain" description="Stage V sporulation protein AA" evidence="2">
    <location>
        <begin position="4"/>
        <end position="91"/>
    </location>
</feature>
<evidence type="ECO:0000313" key="3">
    <source>
        <dbReference type="EMBL" id="MDN4074629.1"/>
    </source>
</evidence>
<protein>
    <submittedName>
        <fullName evidence="3">Stage V sporulation protein AA</fullName>
    </submittedName>
</protein>
<dbReference type="InterPro" id="IPR021997">
    <property type="entry name" value="SporV_AA"/>
</dbReference>
<dbReference type="EMBL" id="JAUHLN010000003">
    <property type="protein sequence ID" value="MDN4074629.1"/>
    <property type="molecule type" value="Genomic_DNA"/>
</dbReference>
<dbReference type="Gene3D" id="2.60.480.10">
    <property type="entry name" value="eubacterium ventriosum atcc domain"/>
    <property type="match status" value="1"/>
</dbReference>
<feature type="transmembrane region" description="Helical" evidence="1">
    <location>
        <begin position="148"/>
        <end position="166"/>
    </location>
</feature>
<sequence>MQESTVYIRMRQKVQVVLQQPVTLETVAQIVASPSAFKKLKDLVIYQVKPADKHLVVIDVMKVVKQIGEVLPNCEVQTVGPAQTILEIQFKKKKMAAVYFVLVWLLLFIGSALAIMNFHEDVSMQIVHQKIYHMITGSYNSQPLLLQIPYSFGLGLGMVLFFNHVFKKRLNEEPSPLEVEMFKYQQDLDQYVIIHENKETEKKIHGD</sequence>
<dbReference type="Pfam" id="PF12164">
    <property type="entry name" value="SporV_AA"/>
    <property type="match status" value="1"/>
</dbReference>
<organism evidence="3 4">
    <name type="scientific">Fictibacillus terranigra</name>
    <dbReference type="NCBI Taxonomy" id="3058424"/>
    <lineage>
        <taxon>Bacteria</taxon>
        <taxon>Bacillati</taxon>
        <taxon>Bacillota</taxon>
        <taxon>Bacilli</taxon>
        <taxon>Bacillales</taxon>
        <taxon>Fictibacillaceae</taxon>
        <taxon>Fictibacillus</taxon>
    </lineage>
</organism>
<dbReference type="RefSeq" id="WP_290400745.1">
    <property type="nucleotide sequence ID" value="NZ_JAUHLN010000003.1"/>
</dbReference>
<keyword evidence="1" id="KW-0812">Transmembrane</keyword>
<keyword evidence="4" id="KW-1185">Reference proteome</keyword>
<feature type="transmembrane region" description="Helical" evidence="1">
    <location>
        <begin position="96"/>
        <end position="116"/>
    </location>
</feature>
<evidence type="ECO:0000259" key="2">
    <source>
        <dbReference type="Pfam" id="PF12164"/>
    </source>
</evidence>
<reference evidence="3" key="1">
    <citation type="submission" date="2023-06" db="EMBL/GenBank/DDBJ databases">
        <title>Draft Genome Sequences of Representative Paenibacillus Polymyxa, Bacillus cereus, Fictibacillus sp., and Brevibacillus agri Strains Isolated from Amazonian Dark Earth.</title>
        <authorList>
            <person name="Pellegrinetti T.A."/>
            <person name="Cunha I.C.M."/>
            <person name="Chaves M.G."/>
            <person name="Freitas A.S."/>
            <person name="Silva A.V.R."/>
            <person name="Tsai S.M."/>
            <person name="Mendes L.W."/>
        </authorList>
    </citation>
    <scope>NUCLEOTIDE SEQUENCE</scope>
    <source>
        <strain evidence="3">CENA-BCM004</strain>
    </source>
</reference>
<evidence type="ECO:0000313" key="4">
    <source>
        <dbReference type="Proteomes" id="UP001168694"/>
    </source>
</evidence>
<name>A0ABT8E9T2_9BACL</name>
<keyword evidence="1" id="KW-0472">Membrane</keyword>
<dbReference type="InterPro" id="IPR038548">
    <property type="entry name" value="SporV_AA_N_sf"/>
</dbReference>
<evidence type="ECO:0000256" key="1">
    <source>
        <dbReference type="SAM" id="Phobius"/>
    </source>
</evidence>
<comment type="caution">
    <text evidence="3">The sequence shown here is derived from an EMBL/GenBank/DDBJ whole genome shotgun (WGS) entry which is preliminary data.</text>
</comment>